<reference evidence="3 4" key="1">
    <citation type="submission" date="2016-10" db="EMBL/GenBank/DDBJ databases">
        <authorList>
            <person name="Cai Z."/>
        </authorList>
    </citation>
    <scope>NUCLEOTIDE SEQUENCE [LARGE SCALE GENOMIC DNA]</scope>
</reference>
<name>A0A383VC38_TETOB</name>
<dbReference type="Proteomes" id="UP000256970">
    <property type="component" value="Unassembled WGS sequence"/>
</dbReference>
<feature type="transmembrane region" description="Helical" evidence="2">
    <location>
        <begin position="917"/>
        <end position="937"/>
    </location>
</feature>
<keyword evidence="2" id="KW-1133">Transmembrane helix</keyword>
<protein>
    <submittedName>
        <fullName evidence="3">Uncharacterized protein</fullName>
    </submittedName>
</protein>
<gene>
    <name evidence="3" type="ORF">BQ4739_LOCUS2926</name>
</gene>
<feature type="region of interest" description="Disordered" evidence="1">
    <location>
        <begin position="506"/>
        <end position="528"/>
    </location>
</feature>
<feature type="compositionally biased region" description="Polar residues" evidence="1">
    <location>
        <begin position="112"/>
        <end position="121"/>
    </location>
</feature>
<feature type="region of interest" description="Disordered" evidence="1">
    <location>
        <begin position="78"/>
        <end position="128"/>
    </location>
</feature>
<evidence type="ECO:0000313" key="4">
    <source>
        <dbReference type="Proteomes" id="UP000256970"/>
    </source>
</evidence>
<dbReference type="EMBL" id="FNXT01000218">
    <property type="protein sequence ID" value="SZX62329.1"/>
    <property type="molecule type" value="Genomic_DNA"/>
</dbReference>
<organism evidence="3 4">
    <name type="scientific">Tetradesmus obliquus</name>
    <name type="common">Green alga</name>
    <name type="synonym">Acutodesmus obliquus</name>
    <dbReference type="NCBI Taxonomy" id="3088"/>
    <lineage>
        <taxon>Eukaryota</taxon>
        <taxon>Viridiplantae</taxon>
        <taxon>Chlorophyta</taxon>
        <taxon>core chlorophytes</taxon>
        <taxon>Chlorophyceae</taxon>
        <taxon>CS clade</taxon>
        <taxon>Sphaeropleales</taxon>
        <taxon>Scenedesmaceae</taxon>
        <taxon>Tetradesmus</taxon>
    </lineage>
</organism>
<evidence type="ECO:0000313" key="3">
    <source>
        <dbReference type="EMBL" id="SZX62329.1"/>
    </source>
</evidence>
<keyword evidence="4" id="KW-1185">Reference proteome</keyword>
<dbReference type="AlphaFoldDB" id="A0A383VC38"/>
<feature type="compositionally biased region" description="Low complexity" evidence="1">
    <location>
        <begin position="84"/>
        <end position="109"/>
    </location>
</feature>
<feature type="transmembrane region" description="Helical" evidence="2">
    <location>
        <begin position="821"/>
        <end position="842"/>
    </location>
</feature>
<keyword evidence="2" id="KW-0472">Membrane</keyword>
<feature type="transmembrane region" description="Helical" evidence="2">
    <location>
        <begin position="949"/>
        <end position="968"/>
    </location>
</feature>
<feature type="transmembrane region" description="Helical" evidence="2">
    <location>
        <begin position="790"/>
        <end position="809"/>
    </location>
</feature>
<feature type="compositionally biased region" description="Low complexity" evidence="1">
    <location>
        <begin position="714"/>
        <end position="748"/>
    </location>
</feature>
<proteinExistence type="predicted"/>
<feature type="compositionally biased region" description="Low complexity" evidence="1">
    <location>
        <begin position="510"/>
        <end position="527"/>
    </location>
</feature>
<sequence>MCVLAALQSQAAADPKLLLRSIFATALRNSRVFAVDVVLPGLLLTWLELRARRAWWQQQQARQQQLLLQLRSEAAAHKKENDEAAAAAAPAAGPSCSAAPQPQSSLPPAHQDSISAASSNPFPDAINAHLQTPATPAAAAAAAAPLPVPAATVPSSAAAAPAPAPPPALQPAAADAGAMSMHAGAAVPLPAAVSTHAHGAAAALQLPGQQQRSALYRSPVQRCVVSLKFSEAPGPGSQGTAMFQLQLAAAVEASVLAASAATGDAAGSAAAQQQQQTAVMVTGVAAFPGCWQVVMHLVLPQGADLGSQLQQLQQQVQEAAQGVLAAHAASAADCRLMSALLQPLVAEGYQASAGQATATAAAAAAAAAVGTLAAAPAVAGMPAAVAAAGGVYMHPAALPLPPSSSSSSGELPETAVNVCIAQSTLAQLLAAGQRSVRVVVTAQQPGQALLLDATWQLLPIAEAGTNDLQLPLLLQLSNNEGMQDGIHQQQPVASVMVLASNRLENSTGQATSSPAAATEAESLEAALQGSSRSHPHAAVLAKLPLLLLPHAAAAELQQLHAGLSADGLAPAAAYQELLPLLQDLAVVLGGAAAAQAGSAAASRHHLLDVLKGAIAACFEQQGLVSCLQLLHNAGVSTAEAEAVAADAAAAAPVLLVGSHASEVQHGNTAAAAAALSPAGAPADSGGASNGKQGSLGLANRVELEQGQLERLMPSCTSSSGTSSSSITASSKPTGSSSSAEAGEAPSTGQQAAVTGTAPTVGFSTLVFGFPASMEAAYLAYKSRTLRCSDFLSMITYAMGLAVSVTRLTWCVATGSAVQARIAALRGAFLIVHVITHGVLWAASTAAQHRQRLAALQQQRSAVLAACVSLALSVFAAAALCRGAWGAAGVEALRGGKPAVYCALMVYRHLVQPARLRIGLLPTLLLAAEYMAFDVLFLRPQLPGLSPNATALLLVSAQLSLAAWLELSLRRSFTRSLRM</sequence>
<keyword evidence="2" id="KW-0812">Transmembrane</keyword>
<accession>A0A383VC38</accession>
<feature type="region of interest" description="Disordered" evidence="1">
    <location>
        <begin position="713"/>
        <end position="752"/>
    </location>
</feature>
<feature type="transmembrane region" description="Helical" evidence="2">
    <location>
        <begin position="862"/>
        <end position="884"/>
    </location>
</feature>
<evidence type="ECO:0000256" key="2">
    <source>
        <dbReference type="SAM" id="Phobius"/>
    </source>
</evidence>
<evidence type="ECO:0000256" key="1">
    <source>
        <dbReference type="SAM" id="MobiDB-lite"/>
    </source>
</evidence>